<dbReference type="Pfam" id="PF12833">
    <property type="entry name" value="HTH_18"/>
    <property type="match status" value="1"/>
</dbReference>
<dbReference type="AlphaFoldDB" id="A0A2S4LY69"/>
<keyword evidence="1" id="KW-0805">Transcription regulation</keyword>
<protein>
    <submittedName>
        <fullName evidence="5">AraC family transcriptional regulator</fullName>
    </submittedName>
</protein>
<dbReference type="GO" id="GO:0043565">
    <property type="term" value="F:sequence-specific DNA binding"/>
    <property type="evidence" value="ECO:0007669"/>
    <property type="project" value="InterPro"/>
</dbReference>
<dbReference type="Gene3D" id="1.10.10.60">
    <property type="entry name" value="Homeodomain-like"/>
    <property type="match status" value="1"/>
</dbReference>
<evidence type="ECO:0000256" key="3">
    <source>
        <dbReference type="ARBA" id="ARBA00023163"/>
    </source>
</evidence>
<evidence type="ECO:0000256" key="2">
    <source>
        <dbReference type="ARBA" id="ARBA00023125"/>
    </source>
</evidence>
<keyword evidence="3" id="KW-0804">Transcription</keyword>
<dbReference type="SMART" id="SM00342">
    <property type="entry name" value="HTH_ARAC"/>
    <property type="match status" value="1"/>
</dbReference>
<organism evidence="5 6">
    <name type="scientific">Bosea psychrotolerans</name>
    <dbReference type="NCBI Taxonomy" id="1871628"/>
    <lineage>
        <taxon>Bacteria</taxon>
        <taxon>Pseudomonadati</taxon>
        <taxon>Pseudomonadota</taxon>
        <taxon>Alphaproteobacteria</taxon>
        <taxon>Hyphomicrobiales</taxon>
        <taxon>Boseaceae</taxon>
        <taxon>Bosea</taxon>
    </lineage>
</organism>
<evidence type="ECO:0000313" key="6">
    <source>
        <dbReference type="Proteomes" id="UP000236919"/>
    </source>
</evidence>
<evidence type="ECO:0000259" key="4">
    <source>
        <dbReference type="PROSITE" id="PS01124"/>
    </source>
</evidence>
<dbReference type="GO" id="GO:0003700">
    <property type="term" value="F:DNA-binding transcription factor activity"/>
    <property type="evidence" value="ECO:0007669"/>
    <property type="project" value="InterPro"/>
</dbReference>
<dbReference type="PANTHER" id="PTHR46796:SF12">
    <property type="entry name" value="HTH-TYPE DNA-BINDING TRANSCRIPTIONAL ACTIVATOR EUTR"/>
    <property type="match status" value="1"/>
</dbReference>
<dbReference type="InterPro" id="IPR050204">
    <property type="entry name" value="AraC_XylS_family_regulators"/>
</dbReference>
<dbReference type="Pfam" id="PF14525">
    <property type="entry name" value="AraC_binding_2"/>
    <property type="match status" value="1"/>
</dbReference>
<keyword evidence="6" id="KW-1185">Reference proteome</keyword>
<dbReference type="OrthoDB" id="7285481at2"/>
<dbReference type="PANTHER" id="PTHR46796">
    <property type="entry name" value="HTH-TYPE TRANSCRIPTIONAL ACTIVATOR RHAS-RELATED"/>
    <property type="match status" value="1"/>
</dbReference>
<dbReference type="InterPro" id="IPR035418">
    <property type="entry name" value="AraC-bd_2"/>
</dbReference>
<proteinExistence type="predicted"/>
<reference evidence="5 6" key="1">
    <citation type="submission" date="2018-01" db="EMBL/GenBank/DDBJ databases">
        <title>Genomic Encyclopedia of Type Strains, Phase III (KMG-III): the genomes of soil and plant-associated and newly described type strains.</title>
        <authorList>
            <person name="Whitman W."/>
        </authorList>
    </citation>
    <scope>NUCLEOTIDE SEQUENCE [LARGE SCALE GENOMIC DNA]</scope>
    <source>
        <strain evidence="5 6">1131</strain>
    </source>
</reference>
<evidence type="ECO:0000313" key="5">
    <source>
        <dbReference type="EMBL" id="POR47404.1"/>
    </source>
</evidence>
<comment type="caution">
    <text evidence="5">The sequence shown here is derived from an EMBL/GenBank/DDBJ whole genome shotgun (WGS) entry which is preliminary data.</text>
</comment>
<dbReference type="PROSITE" id="PS01124">
    <property type="entry name" value="HTH_ARAC_FAMILY_2"/>
    <property type="match status" value="1"/>
</dbReference>
<dbReference type="EMBL" id="PQFZ01000019">
    <property type="protein sequence ID" value="POR47404.1"/>
    <property type="molecule type" value="Genomic_DNA"/>
</dbReference>
<accession>A0A2S4LY69</accession>
<dbReference type="SUPFAM" id="SSF46689">
    <property type="entry name" value="Homeodomain-like"/>
    <property type="match status" value="1"/>
</dbReference>
<dbReference type="InterPro" id="IPR018060">
    <property type="entry name" value="HTH_AraC"/>
</dbReference>
<evidence type="ECO:0000256" key="1">
    <source>
        <dbReference type="ARBA" id="ARBA00023015"/>
    </source>
</evidence>
<dbReference type="InterPro" id="IPR009057">
    <property type="entry name" value="Homeodomain-like_sf"/>
</dbReference>
<sequence length="340" mass="38307">MPADFHKGTAHPARTRHFVAHDIDEAIEHFAACGFRLALQPLGARSGRIEFNAISRACDGMSFFRTSFEEPVEIRHHEIFDGFQIVTPMSGSTTIMLGDDTIECARSGSILLDMREVKSARRSARSENYTIQIEQRLLTHRLFELTGAPVLRRLCFTPQFDARNHASQALRAFLSALDRTMLLPTLEEAPHSAGRLSALLIDLILEILPHNYQDALSRHAKVIVPKHVRRAIDHIERHADGSLALEDLVAASGVSLRALQYGFQKFLGVSISEYERSVRLDRARRDIERNPGERVAVVAKRWNFSNFTRFNTQFEAAFGISAVALRASRNQHAELRETGE</sequence>
<name>A0A2S4LY69_9HYPH</name>
<gene>
    <name evidence="5" type="ORF">CYD53_11988</name>
</gene>
<dbReference type="Proteomes" id="UP000236919">
    <property type="component" value="Unassembled WGS sequence"/>
</dbReference>
<feature type="domain" description="HTH araC/xylS-type" evidence="4">
    <location>
        <begin position="229"/>
        <end position="328"/>
    </location>
</feature>
<keyword evidence="2" id="KW-0238">DNA-binding</keyword>